<evidence type="ECO:0008006" key="3">
    <source>
        <dbReference type="Google" id="ProtNLM"/>
    </source>
</evidence>
<organism evidence="1 2">
    <name type="scientific">Alicyclobacillus dauci</name>
    <dbReference type="NCBI Taxonomy" id="1475485"/>
    <lineage>
        <taxon>Bacteria</taxon>
        <taxon>Bacillati</taxon>
        <taxon>Bacillota</taxon>
        <taxon>Bacilli</taxon>
        <taxon>Bacillales</taxon>
        <taxon>Alicyclobacillaceae</taxon>
        <taxon>Alicyclobacillus</taxon>
    </lineage>
</organism>
<dbReference type="EMBL" id="CP104064">
    <property type="protein sequence ID" value="WAH38297.1"/>
    <property type="molecule type" value="Genomic_DNA"/>
</dbReference>
<accession>A0ABY6Z648</accession>
<proteinExistence type="predicted"/>
<protein>
    <recommendedName>
        <fullName evidence="3">Fur-regulated basic protein A</fullName>
    </recommendedName>
</protein>
<dbReference type="Proteomes" id="UP001164803">
    <property type="component" value="Chromosome"/>
</dbReference>
<evidence type="ECO:0000313" key="1">
    <source>
        <dbReference type="EMBL" id="WAH38297.1"/>
    </source>
</evidence>
<gene>
    <name evidence="1" type="ORF">NZD86_07385</name>
</gene>
<keyword evidence="2" id="KW-1185">Reference proteome</keyword>
<dbReference type="RefSeq" id="WP_268045864.1">
    <property type="nucleotide sequence ID" value="NZ_CP104064.1"/>
</dbReference>
<reference evidence="1" key="1">
    <citation type="submission" date="2022-08" db="EMBL/GenBank/DDBJ databases">
        <title>Alicyclobacillus dauci DSM2870, complete genome.</title>
        <authorList>
            <person name="Wang Q."/>
            <person name="Cai R."/>
            <person name="Wang Z."/>
        </authorList>
    </citation>
    <scope>NUCLEOTIDE SEQUENCE</scope>
    <source>
        <strain evidence="1">DSM 28700</strain>
    </source>
</reference>
<sequence>MYMRHIRPVLFKNYHLLDEQIRRQVRIIDNHLQLKRWGMTTEEDVSEHLEYMYYVELIDMLEHEYQSFK</sequence>
<name>A0ABY6Z648_9BACL</name>
<evidence type="ECO:0000313" key="2">
    <source>
        <dbReference type="Proteomes" id="UP001164803"/>
    </source>
</evidence>